<accession>A0A8J2RMC7</accession>
<dbReference type="SUPFAM" id="SSF48726">
    <property type="entry name" value="Immunoglobulin"/>
    <property type="match status" value="5"/>
</dbReference>
<reference evidence="9" key="1">
    <citation type="submission" date="2021-11" db="EMBL/GenBank/DDBJ databases">
        <authorList>
            <person name="Schell T."/>
        </authorList>
    </citation>
    <scope>NUCLEOTIDE SEQUENCE</scope>
    <source>
        <strain evidence="9">M5</strain>
    </source>
</reference>
<evidence type="ECO:0000313" key="9">
    <source>
        <dbReference type="EMBL" id="CAH0098943.1"/>
    </source>
</evidence>
<proteinExistence type="predicted"/>
<feature type="domain" description="Ig-like" evidence="7">
    <location>
        <begin position="240"/>
        <end position="337"/>
    </location>
</feature>
<feature type="region of interest" description="Disordered" evidence="4">
    <location>
        <begin position="906"/>
        <end position="926"/>
    </location>
</feature>
<feature type="domain" description="Fibronectin type-III" evidence="8">
    <location>
        <begin position="539"/>
        <end position="634"/>
    </location>
</feature>
<dbReference type="InterPro" id="IPR036179">
    <property type="entry name" value="Ig-like_dom_sf"/>
</dbReference>
<dbReference type="InterPro" id="IPR013151">
    <property type="entry name" value="Immunoglobulin_dom"/>
</dbReference>
<evidence type="ECO:0000256" key="4">
    <source>
        <dbReference type="SAM" id="MobiDB-lite"/>
    </source>
</evidence>
<feature type="compositionally biased region" description="Basic and acidic residues" evidence="4">
    <location>
        <begin position="631"/>
        <end position="647"/>
    </location>
</feature>
<dbReference type="InterPro" id="IPR003598">
    <property type="entry name" value="Ig_sub2"/>
</dbReference>
<feature type="transmembrane region" description="Helical" evidence="5">
    <location>
        <begin position="659"/>
        <end position="680"/>
    </location>
</feature>
<dbReference type="Gene3D" id="2.60.40.10">
    <property type="entry name" value="Immunoglobulins"/>
    <property type="match status" value="5"/>
</dbReference>
<comment type="caution">
    <text evidence="9">The sequence shown here is derived from an EMBL/GenBank/DDBJ whole genome shotgun (WGS) entry which is preliminary data.</text>
</comment>
<keyword evidence="6" id="KW-0732">Signal</keyword>
<feature type="domain" description="Ig-like" evidence="7">
    <location>
        <begin position="342"/>
        <end position="432"/>
    </location>
</feature>
<dbReference type="InterPro" id="IPR013783">
    <property type="entry name" value="Ig-like_fold"/>
</dbReference>
<evidence type="ECO:0000256" key="2">
    <source>
        <dbReference type="ARBA" id="ARBA00023136"/>
    </source>
</evidence>
<sequence length="926" mass="100498">MQILVYFILAQLVVPLDVPLRNLVVLANSTAELPCDTAPPDRHDEVILVLWFRENVGTPIFSADAREVALSQAGVWFDEDILKKRATFRGRVNEPSILAIGNISLTDQSVYRCRVDFREAKSRNSRINLTVIEPPKSLTVTAEFGQQRVSTVVGPFRIGDRPKFICTVEGGLPIPVITWRRNRVTVTGQMETSEPGRIRSTLLLPPLKRSDWPMTLSCSASNSERGRPLDQSFDVDMELPPMSVSIVVGERNPAVGKPFSLPCHVAGSRPIPKITWWKNDILLDPSTHNQTLSINGSVAVSVLDLSLDKTEMNSRITCRAVNPYLDSTVMEDTWNVNLSYPPNVSLAMGRSLNAEGIKAGDDVYFDCHVDARPPANRIEWRRDGIKLVHNTSANVIITNQSLVLQNVGRSMAGNISCHAYNVEGQAESRSIFLDVKYAPVCKAGLTRYFGVSRAENVEIVCQVEANPSTELVYKWFFNNSAETIEVPRSRYNNSNPSGASVLTYKPLASLDYGTLLCFATNAAGSQNEPCVFHILTAGPPEPVFNCTVSNHSSDAFLIACQPGFHGGLPQNFSLHFFEESNSSGRLVIHQVFAEPIFLLSSLKTNMRYKASIASINAKGKSDDVIVEISTQKEPERQLEVKPGKSTEPRPSNSILTPTLGILSGVVLLLCIAGIVVVVFLRRQCIREAQAAAASNDGTASNGGLIRSSETALNQTNGTLGGGGGASTITKAARGVNPRSQSLKPLMDSVDCNLDVGGGGVGGPMFVSRIEPDHWKNQMFCHTSLTQLGWPVGEPPPSAHSPSLPPPPPPPNTMMMTQQQSIEAGLITPPYTTDSSLDLRSPDIIPPPIIGSCDFGPATLPRSYKGFGMGSSTTLAGAVGASTSVETKKPHVTWSDTMPKAFRQSHDFLRRETSSSSTAANKRESVV</sequence>
<dbReference type="InterPro" id="IPR003961">
    <property type="entry name" value="FN3_dom"/>
</dbReference>
<dbReference type="InterPro" id="IPR003599">
    <property type="entry name" value="Ig_sub"/>
</dbReference>
<dbReference type="SMART" id="SM00408">
    <property type="entry name" value="IGc2"/>
    <property type="match status" value="3"/>
</dbReference>
<keyword evidence="2 5" id="KW-0472">Membrane</keyword>
<keyword evidence="10" id="KW-1185">Reference proteome</keyword>
<gene>
    <name evidence="9" type="ORF">DGAL_LOCUS1051</name>
</gene>
<dbReference type="EMBL" id="CAKKLH010000012">
    <property type="protein sequence ID" value="CAH0098943.1"/>
    <property type="molecule type" value="Genomic_DNA"/>
</dbReference>
<evidence type="ECO:0000256" key="3">
    <source>
        <dbReference type="ARBA" id="ARBA00023157"/>
    </source>
</evidence>
<dbReference type="Pfam" id="PF13927">
    <property type="entry name" value="Ig_3"/>
    <property type="match status" value="1"/>
</dbReference>
<dbReference type="AlphaFoldDB" id="A0A8J2RMC7"/>
<evidence type="ECO:0000313" key="10">
    <source>
        <dbReference type="Proteomes" id="UP000789390"/>
    </source>
</evidence>
<feature type="domain" description="Ig-like" evidence="7">
    <location>
        <begin position="439"/>
        <end position="532"/>
    </location>
</feature>
<evidence type="ECO:0000256" key="1">
    <source>
        <dbReference type="ARBA" id="ARBA00004167"/>
    </source>
</evidence>
<feature type="region of interest" description="Disordered" evidence="4">
    <location>
        <begin position="790"/>
        <end position="810"/>
    </location>
</feature>
<feature type="chain" id="PRO_5035204464" description="Sidestep protein" evidence="6">
    <location>
        <begin position="16"/>
        <end position="926"/>
    </location>
</feature>
<dbReference type="CDD" id="cd00096">
    <property type="entry name" value="Ig"/>
    <property type="match status" value="2"/>
</dbReference>
<dbReference type="SUPFAM" id="SSF49265">
    <property type="entry name" value="Fibronectin type III"/>
    <property type="match status" value="1"/>
</dbReference>
<comment type="subcellular location">
    <subcellularLocation>
        <location evidence="1">Membrane</location>
        <topology evidence="1">Single-pass membrane protein</topology>
    </subcellularLocation>
</comment>
<dbReference type="SMART" id="SM00409">
    <property type="entry name" value="IG"/>
    <property type="match status" value="4"/>
</dbReference>
<dbReference type="InterPro" id="IPR013162">
    <property type="entry name" value="CD80_C2-set"/>
</dbReference>
<dbReference type="GO" id="GO:0016020">
    <property type="term" value="C:membrane"/>
    <property type="evidence" value="ECO:0007669"/>
    <property type="project" value="UniProtKB-SubCell"/>
</dbReference>
<feature type="domain" description="Ig-like" evidence="7">
    <location>
        <begin position="15"/>
        <end position="130"/>
    </location>
</feature>
<name>A0A8J2RMC7_9CRUS</name>
<feature type="compositionally biased region" description="Pro residues" evidence="4">
    <location>
        <begin position="792"/>
        <end position="810"/>
    </location>
</feature>
<evidence type="ECO:0000256" key="5">
    <source>
        <dbReference type="SAM" id="Phobius"/>
    </source>
</evidence>
<keyword evidence="3" id="KW-1015">Disulfide bond</keyword>
<keyword evidence="5" id="KW-0812">Transmembrane</keyword>
<evidence type="ECO:0008006" key="11">
    <source>
        <dbReference type="Google" id="ProtNLM"/>
    </source>
</evidence>
<evidence type="ECO:0000259" key="8">
    <source>
        <dbReference type="PROSITE" id="PS50853"/>
    </source>
</evidence>
<dbReference type="PROSITE" id="PS50835">
    <property type="entry name" value="IG_LIKE"/>
    <property type="match status" value="5"/>
</dbReference>
<dbReference type="InterPro" id="IPR007110">
    <property type="entry name" value="Ig-like_dom"/>
</dbReference>
<dbReference type="Pfam" id="PF08205">
    <property type="entry name" value="C2-set_2"/>
    <property type="match status" value="1"/>
</dbReference>
<dbReference type="OrthoDB" id="10006996at2759"/>
<organism evidence="9 10">
    <name type="scientific">Daphnia galeata</name>
    <dbReference type="NCBI Taxonomy" id="27404"/>
    <lineage>
        <taxon>Eukaryota</taxon>
        <taxon>Metazoa</taxon>
        <taxon>Ecdysozoa</taxon>
        <taxon>Arthropoda</taxon>
        <taxon>Crustacea</taxon>
        <taxon>Branchiopoda</taxon>
        <taxon>Diplostraca</taxon>
        <taxon>Cladocera</taxon>
        <taxon>Anomopoda</taxon>
        <taxon>Daphniidae</taxon>
        <taxon>Daphnia</taxon>
    </lineage>
</organism>
<dbReference type="InterPro" id="IPR036116">
    <property type="entry name" value="FN3_sf"/>
</dbReference>
<keyword evidence="5" id="KW-1133">Transmembrane helix</keyword>
<dbReference type="PROSITE" id="PS50853">
    <property type="entry name" value="FN3"/>
    <property type="match status" value="1"/>
</dbReference>
<dbReference type="Proteomes" id="UP000789390">
    <property type="component" value="Unassembled WGS sequence"/>
</dbReference>
<feature type="region of interest" description="Disordered" evidence="4">
    <location>
        <begin position="631"/>
        <end position="653"/>
    </location>
</feature>
<evidence type="ECO:0000259" key="7">
    <source>
        <dbReference type="PROSITE" id="PS50835"/>
    </source>
</evidence>
<dbReference type="PANTHER" id="PTHR23278:SF25">
    <property type="entry name" value="GH14967P"/>
    <property type="match status" value="1"/>
</dbReference>
<dbReference type="CDD" id="cd00063">
    <property type="entry name" value="FN3"/>
    <property type="match status" value="1"/>
</dbReference>
<feature type="domain" description="Ig-like" evidence="7">
    <location>
        <begin position="135"/>
        <end position="234"/>
    </location>
</feature>
<protein>
    <recommendedName>
        <fullName evidence="11">Sidestep protein</fullName>
    </recommendedName>
</protein>
<dbReference type="PANTHER" id="PTHR23278">
    <property type="entry name" value="SIDESTEP PROTEIN"/>
    <property type="match status" value="1"/>
</dbReference>
<evidence type="ECO:0000256" key="6">
    <source>
        <dbReference type="SAM" id="SignalP"/>
    </source>
</evidence>
<feature type="signal peptide" evidence="6">
    <location>
        <begin position="1"/>
        <end position="15"/>
    </location>
</feature>
<dbReference type="Pfam" id="PF00047">
    <property type="entry name" value="ig"/>
    <property type="match status" value="1"/>
</dbReference>